<name>A0ABS3ICM0_9MICO</name>
<dbReference type="Proteomes" id="UP000664617">
    <property type="component" value="Unassembled WGS sequence"/>
</dbReference>
<protein>
    <submittedName>
        <fullName evidence="1">Uncharacterized protein</fullName>
    </submittedName>
</protein>
<dbReference type="EMBL" id="JAFMPK010000047">
    <property type="protein sequence ID" value="MBO0610688.1"/>
    <property type="molecule type" value="Genomic_DNA"/>
</dbReference>
<dbReference type="RefSeq" id="WP_207276597.1">
    <property type="nucleotide sequence ID" value="NZ_JAFMPK010000047.1"/>
</dbReference>
<reference evidence="2" key="1">
    <citation type="submission" date="2023-07" db="EMBL/GenBank/DDBJ databases">
        <title>Myceligenerans salitolerans sp. nov., a halotolerant actinomycete isolated from a salt lake in Xinjiang, China.</title>
        <authorList>
            <person name="Guan T."/>
        </authorList>
    </citation>
    <scope>NUCLEOTIDE SEQUENCE [LARGE SCALE GENOMIC DNA]</scope>
    <source>
        <strain evidence="2">XHU 5031</strain>
    </source>
</reference>
<organism evidence="1 2">
    <name type="scientific">Myceligenerans salitolerans</name>
    <dbReference type="NCBI Taxonomy" id="1230528"/>
    <lineage>
        <taxon>Bacteria</taxon>
        <taxon>Bacillati</taxon>
        <taxon>Actinomycetota</taxon>
        <taxon>Actinomycetes</taxon>
        <taxon>Micrococcales</taxon>
        <taxon>Promicromonosporaceae</taxon>
        <taxon>Myceligenerans</taxon>
    </lineage>
</organism>
<sequence>MTNSYTSEMLTSALNELAWQRVGGVPDVYDIWENSEDHSEVLVPLDRSRPDYRRLVSRAIGQLGQAGGEPANRALESALLRSAAFGTQTWRKESPLPSGMIPWSSGTELFKAVTGTLAASAKSAHHARRHHKQSSSPVAKAFLDQVRMGQTQAGSFIVTAHVPLAAQISTKRSDNDALFPDTSELIPTDQIVDTLARALDAASTSVEEYRSHATLDAFEEAVTMGVSYELTNALAALSAGGDCEVVLERRGDTPTGISTSTFEFRTPDSQVFADAAERLKTPDEPEHVSVRGEVTALRRDHDGFELIRTIQLRVDSPRHLGTVSVQLDPRKYDEAVQAHRDRLLVMIDGTLERRGNRKWIVDPSLRTLSDSAIDIGTAIPPRDPNYLPGLDDTTLLLETPAEDQDGEES</sequence>
<evidence type="ECO:0000313" key="2">
    <source>
        <dbReference type="Proteomes" id="UP000664617"/>
    </source>
</evidence>
<gene>
    <name evidence="1" type="ORF">J0911_16810</name>
</gene>
<proteinExistence type="predicted"/>
<accession>A0ABS3ICM0</accession>
<comment type="caution">
    <text evidence="1">The sequence shown here is derived from an EMBL/GenBank/DDBJ whole genome shotgun (WGS) entry which is preliminary data.</text>
</comment>
<evidence type="ECO:0000313" key="1">
    <source>
        <dbReference type="EMBL" id="MBO0610688.1"/>
    </source>
</evidence>
<keyword evidence="2" id="KW-1185">Reference proteome</keyword>